<proteinExistence type="predicted"/>
<dbReference type="EMBL" id="JBHLTQ010000006">
    <property type="protein sequence ID" value="MFC0605349.1"/>
    <property type="molecule type" value="Genomic_DNA"/>
</dbReference>
<name>A0ABV6QAM6_9FLAO</name>
<dbReference type="PANTHER" id="PTHR48098:SF6">
    <property type="entry name" value="FERRI-BACILLIBACTIN ESTERASE BESA"/>
    <property type="match status" value="1"/>
</dbReference>
<sequence length="271" mass="30852">MRFKHIFIIFIACFFVKINAQSTASKQITKFTIAAPQLDTLKTIWVYLPKNYQNSEKRYPVIYMHDAQNLFDASTSYVGEWQIDEYMDKLTNNESIIIGIEHGNEKRIDELTPYIHEKYGGGKGEAYLTFIKNTLKPHIDVVYKTKPDAANTTIFGSSLGGLISFYGAIKYPETFGKAGVFSPSFWFSEKIFDLAQSTEIPESSMFYFLVGDQEGENMVPDQERMVALLKSKGVKDSQIKSHVIEGGKHNEALWSSHFANAYQWLTSTNNN</sequence>
<dbReference type="Pfam" id="PF00756">
    <property type="entry name" value="Esterase"/>
    <property type="match status" value="1"/>
</dbReference>
<feature type="signal peptide" evidence="1">
    <location>
        <begin position="1"/>
        <end position="20"/>
    </location>
</feature>
<dbReference type="PANTHER" id="PTHR48098">
    <property type="entry name" value="ENTEROCHELIN ESTERASE-RELATED"/>
    <property type="match status" value="1"/>
</dbReference>
<dbReference type="Gene3D" id="3.40.50.1820">
    <property type="entry name" value="alpha/beta hydrolase"/>
    <property type="match status" value="1"/>
</dbReference>
<dbReference type="InterPro" id="IPR000801">
    <property type="entry name" value="Esterase-like"/>
</dbReference>
<dbReference type="InterPro" id="IPR029058">
    <property type="entry name" value="AB_hydrolase_fold"/>
</dbReference>
<dbReference type="GO" id="GO:0016787">
    <property type="term" value="F:hydrolase activity"/>
    <property type="evidence" value="ECO:0007669"/>
    <property type="project" value="UniProtKB-KW"/>
</dbReference>
<dbReference type="InterPro" id="IPR050583">
    <property type="entry name" value="Mycobacterial_A85_antigen"/>
</dbReference>
<organism evidence="2 3">
    <name type="scientific">Winogradskyella pulchriflava</name>
    <dbReference type="NCBI Taxonomy" id="1110688"/>
    <lineage>
        <taxon>Bacteria</taxon>
        <taxon>Pseudomonadati</taxon>
        <taxon>Bacteroidota</taxon>
        <taxon>Flavobacteriia</taxon>
        <taxon>Flavobacteriales</taxon>
        <taxon>Flavobacteriaceae</taxon>
        <taxon>Winogradskyella</taxon>
    </lineage>
</organism>
<gene>
    <name evidence="2" type="ORF">ACFFGA_12335</name>
</gene>
<accession>A0ABV6QAM6</accession>
<keyword evidence="2" id="KW-0378">Hydrolase</keyword>
<keyword evidence="3" id="KW-1185">Reference proteome</keyword>
<evidence type="ECO:0000313" key="2">
    <source>
        <dbReference type="EMBL" id="MFC0605349.1"/>
    </source>
</evidence>
<protein>
    <submittedName>
        <fullName evidence="2">Alpha/beta hydrolase</fullName>
    </submittedName>
</protein>
<dbReference type="SUPFAM" id="SSF53474">
    <property type="entry name" value="alpha/beta-Hydrolases"/>
    <property type="match status" value="1"/>
</dbReference>
<dbReference type="Proteomes" id="UP001589832">
    <property type="component" value="Unassembled WGS sequence"/>
</dbReference>
<feature type="chain" id="PRO_5046751689" evidence="1">
    <location>
        <begin position="21"/>
        <end position="271"/>
    </location>
</feature>
<dbReference type="RefSeq" id="WP_386064484.1">
    <property type="nucleotide sequence ID" value="NZ_JBHLTQ010000006.1"/>
</dbReference>
<reference evidence="2 3" key="1">
    <citation type="submission" date="2024-09" db="EMBL/GenBank/DDBJ databases">
        <authorList>
            <person name="Sun Q."/>
            <person name="Mori K."/>
        </authorList>
    </citation>
    <scope>NUCLEOTIDE SEQUENCE [LARGE SCALE GENOMIC DNA]</scope>
    <source>
        <strain evidence="2 3">NCAIM B.02481</strain>
    </source>
</reference>
<evidence type="ECO:0000313" key="3">
    <source>
        <dbReference type="Proteomes" id="UP001589832"/>
    </source>
</evidence>
<keyword evidence="1" id="KW-0732">Signal</keyword>
<comment type="caution">
    <text evidence="2">The sequence shown here is derived from an EMBL/GenBank/DDBJ whole genome shotgun (WGS) entry which is preliminary data.</text>
</comment>
<evidence type="ECO:0000256" key="1">
    <source>
        <dbReference type="SAM" id="SignalP"/>
    </source>
</evidence>